<keyword evidence="1" id="KW-0732">Signal</keyword>
<evidence type="ECO:0008006" key="4">
    <source>
        <dbReference type="Google" id="ProtNLM"/>
    </source>
</evidence>
<evidence type="ECO:0000313" key="2">
    <source>
        <dbReference type="EMBL" id="GET20120.1"/>
    </source>
</evidence>
<protein>
    <recommendedName>
        <fullName evidence="4">DUF1735 domain-containing protein</fullName>
    </recommendedName>
</protein>
<organism evidence="2 3">
    <name type="scientific">Prolixibacter denitrificans</name>
    <dbReference type="NCBI Taxonomy" id="1541063"/>
    <lineage>
        <taxon>Bacteria</taxon>
        <taxon>Pseudomonadati</taxon>
        <taxon>Bacteroidota</taxon>
        <taxon>Bacteroidia</taxon>
        <taxon>Marinilabiliales</taxon>
        <taxon>Prolixibacteraceae</taxon>
        <taxon>Prolixibacter</taxon>
    </lineage>
</organism>
<sequence>MLMKTINIFKAVAILFFTLAALSCNDLFNWGTRDYSTQLEIGVAKGGSVLKAAADEPYYLDDCELATADAIRISIATPPTQEGGDPVPVDDMQDKILPLHAVGDGVASDLIMLLPGTYIITKFEVLQLIDDGGGVAHYETIMATPVAGSPFSEYVNTQLNYEFEVELYQKKRLLMEVLCFEPTDVASFGFVWTGVNVILGDEICLYVSQCTGNGTETWGPADYTATFSTMNDAENVGDIYASSGNSSDGWICFPLWSDATDYGVGVHIVYDGGQEADFIITAVEVNQILDELKNDPVNAGEGYYLYEIPCPVAP</sequence>
<evidence type="ECO:0000313" key="3">
    <source>
        <dbReference type="Proteomes" id="UP000396862"/>
    </source>
</evidence>
<dbReference type="Proteomes" id="UP000396862">
    <property type="component" value="Unassembled WGS sequence"/>
</dbReference>
<reference evidence="2 3" key="1">
    <citation type="submission" date="2019-10" db="EMBL/GenBank/DDBJ databases">
        <title>Prolixibacter strains distinguished by the presence of nitrate reductase genes were adept at nitrate-dependent anaerobic corrosion of metallic iron and carbon steel.</title>
        <authorList>
            <person name="Iino T."/>
            <person name="Shono N."/>
            <person name="Ito K."/>
            <person name="Nakamura R."/>
            <person name="Sueoka K."/>
            <person name="Harayama S."/>
            <person name="Ohkuma M."/>
        </authorList>
    </citation>
    <scope>NUCLEOTIDE SEQUENCE [LARGE SCALE GENOMIC DNA]</scope>
    <source>
        <strain evidence="2 3">MIC1-1</strain>
    </source>
</reference>
<name>A0ABQ0ZFE2_9BACT</name>
<gene>
    <name evidence="2" type="ORF">JCM18694_03660</name>
</gene>
<dbReference type="PROSITE" id="PS51257">
    <property type="entry name" value="PROKAR_LIPOPROTEIN"/>
    <property type="match status" value="1"/>
</dbReference>
<feature type="chain" id="PRO_5045906426" description="DUF1735 domain-containing protein" evidence="1">
    <location>
        <begin position="24"/>
        <end position="314"/>
    </location>
</feature>
<accession>A0ABQ0ZFE2</accession>
<keyword evidence="3" id="KW-1185">Reference proteome</keyword>
<evidence type="ECO:0000256" key="1">
    <source>
        <dbReference type="SAM" id="SignalP"/>
    </source>
</evidence>
<dbReference type="EMBL" id="BLAU01000001">
    <property type="protein sequence ID" value="GET20120.1"/>
    <property type="molecule type" value="Genomic_DNA"/>
</dbReference>
<feature type="signal peptide" evidence="1">
    <location>
        <begin position="1"/>
        <end position="23"/>
    </location>
</feature>
<comment type="caution">
    <text evidence="2">The sequence shown here is derived from an EMBL/GenBank/DDBJ whole genome shotgun (WGS) entry which is preliminary data.</text>
</comment>
<proteinExistence type="predicted"/>